<feature type="compositionally biased region" description="Basic residues" evidence="1">
    <location>
        <begin position="56"/>
        <end position="68"/>
    </location>
</feature>
<gene>
    <name evidence="3" type="ORF">ALECFALPRED_000871</name>
</gene>
<protein>
    <recommendedName>
        <fullName evidence="2">DUF1279 domain-containing protein</fullName>
    </recommendedName>
</protein>
<dbReference type="AlphaFoldDB" id="A0A8H3F6Z7"/>
<dbReference type="GO" id="GO:0005739">
    <property type="term" value="C:mitochondrion"/>
    <property type="evidence" value="ECO:0007669"/>
    <property type="project" value="TreeGrafter"/>
</dbReference>
<proteinExistence type="predicted"/>
<dbReference type="OrthoDB" id="426386at2759"/>
<dbReference type="EMBL" id="CAJPDR010000116">
    <property type="protein sequence ID" value="CAF9918873.1"/>
    <property type="molecule type" value="Genomic_DNA"/>
</dbReference>
<evidence type="ECO:0000313" key="3">
    <source>
        <dbReference type="EMBL" id="CAF9918873.1"/>
    </source>
</evidence>
<comment type="caution">
    <text evidence="3">The sequence shown here is derived from an EMBL/GenBank/DDBJ whole genome shotgun (WGS) entry which is preliminary data.</text>
</comment>
<evidence type="ECO:0000259" key="2">
    <source>
        <dbReference type="Pfam" id="PF06916"/>
    </source>
</evidence>
<dbReference type="PANTHER" id="PTHR21377:SF0">
    <property type="entry name" value="PROTEIN FAM210B, MITOCHONDRIAL"/>
    <property type="match status" value="1"/>
</dbReference>
<dbReference type="PANTHER" id="PTHR21377">
    <property type="entry name" value="PROTEIN FAM210B, MITOCHONDRIAL"/>
    <property type="match status" value="1"/>
</dbReference>
<sequence>MRPFQLLHNSPYLRSALLQTFKPASQTPPNQPFLLLNLLTRATGRRPPFSNLLTRGPRRKPFSAHTSRRPYSTNPPKSPYNPTPSLNSPTPSLSLSQRLRKLSREYGWSAFGVYTLLSALDFPFCFAAVRYLGTDRIGHYEHVVIEWVKSAVPESVREAWRKRMPGQEVEGDNAALVVGGMAGEETKVEGYAVVKGDSEVGVAGYDHGVKEAEKRNESENASIWTQLALAYAIHKTFIFIRVPLTVAVTPKVVKVLRGWGWDIGKRRPKGAK</sequence>
<dbReference type="Pfam" id="PF06916">
    <property type="entry name" value="FAM210A-B_dom"/>
    <property type="match status" value="1"/>
</dbReference>
<evidence type="ECO:0000256" key="1">
    <source>
        <dbReference type="SAM" id="MobiDB-lite"/>
    </source>
</evidence>
<feature type="region of interest" description="Disordered" evidence="1">
    <location>
        <begin position="47"/>
        <end position="93"/>
    </location>
</feature>
<dbReference type="InterPro" id="IPR045866">
    <property type="entry name" value="FAM210A/B-like"/>
</dbReference>
<feature type="compositionally biased region" description="Low complexity" evidence="1">
    <location>
        <begin position="83"/>
        <end position="93"/>
    </location>
</feature>
<evidence type="ECO:0000313" key="4">
    <source>
        <dbReference type="Proteomes" id="UP000664203"/>
    </source>
</evidence>
<accession>A0A8H3F6Z7</accession>
<feature type="domain" description="DUF1279" evidence="2">
    <location>
        <begin position="97"/>
        <end position="250"/>
    </location>
</feature>
<keyword evidence="4" id="KW-1185">Reference proteome</keyword>
<name>A0A8H3F6Z7_9LECA</name>
<reference evidence="3" key="1">
    <citation type="submission" date="2021-03" db="EMBL/GenBank/DDBJ databases">
        <authorList>
            <person name="Tagirdzhanova G."/>
        </authorList>
    </citation>
    <scope>NUCLEOTIDE SEQUENCE</scope>
</reference>
<dbReference type="Proteomes" id="UP000664203">
    <property type="component" value="Unassembled WGS sequence"/>
</dbReference>
<dbReference type="InterPro" id="IPR009688">
    <property type="entry name" value="FAM210A/B-like_dom"/>
</dbReference>
<organism evidence="3 4">
    <name type="scientific">Alectoria fallacina</name>
    <dbReference type="NCBI Taxonomy" id="1903189"/>
    <lineage>
        <taxon>Eukaryota</taxon>
        <taxon>Fungi</taxon>
        <taxon>Dikarya</taxon>
        <taxon>Ascomycota</taxon>
        <taxon>Pezizomycotina</taxon>
        <taxon>Lecanoromycetes</taxon>
        <taxon>OSLEUM clade</taxon>
        <taxon>Lecanoromycetidae</taxon>
        <taxon>Lecanorales</taxon>
        <taxon>Lecanorineae</taxon>
        <taxon>Parmeliaceae</taxon>
        <taxon>Alectoria</taxon>
    </lineage>
</organism>